<dbReference type="InterPro" id="IPR027417">
    <property type="entry name" value="P-loop_NTPase"/>
</dbReference>
<dbReference type="InParanoid" id="F0Y710"/>
<accession>F0Y710</accession>
<feature type="compositionally biased region" description="Basic and acidic residues" evidence="1">
    <location>
        <begin position="47"/>
        <end position="57"/>
    </location>
</feature>
<organism evidence="4">
    <name type="scientific">Aureococcus anophagefferens</name>
    <name type="common">Harmful bloom alga</name>
    <dbReference type="NCBI Taxonomy" id="44056"/>
    <lineage>
        <taxon>Eukaryota</taxon>
        <taxon>Sar</taxon>
        <taxon>Stramenopiles</taxon>
        <taxon>Ochrophyta</taxon>
        <taxon>Pelagophyceae</taxon>
        <taxon>Pelagomonadales</taxon>
        <taxon>Pelagomonadaceae</taxon>
        <taxon>Aureococcus</taxon>
    </lineage>
</organism>
<evidence type="ECO:0008006" key="5">
    <source>
        <dbReference type="Google" id="ProtNLM"/>
    </source>
</evidence>
<sequence length="604" mass="68021">MVQFRLRALLSWTLARLVLHDFALLQLTNASHDKFGNSRSSTRRSRRYDAGSEDRTHRSSSKPRPPPESYLSTKWIHSVIAANDLSLRASAPQRRGVVYVAVGSTSLQKAFKSARSVRLTNSANEIGSLLVTDSNGKMRATRWSSNVFDCVVDVGRKSAQLRFDEMHEFEGFRKKKCEGAPGECVNTEIPDVLDSWHDERLSKSSMILKRLRILKVRTFMLGLQLYHTILFLDTDTVVCAPLGRMFEALDAPRKTPDTQPSHVAFVPVPKGHTHGHEVISKIFAVPADFPEANTGVIVVRNSSATKRLLANWNIAYHVLARHSSRLMDQPAFRVSLFRSAVGYRELPASANCRGRNRRTKLAIPLVCDGFREPSDNLAAKFGAGRNCVILHSHELSIQTAEGPAAGNSVKELFVKGFLKEHRSKQLKGSKTQSLHIDTRREWDLNKKLKKVLREPAARIVSEHKYCHAVDFEDQCCTGQRGAANRELRINPLETRRGREGAANAADLQFIIEHLEEWFAVIGITERFEESMALFSFALTGKLMPQRTAGSVHTHNQNTSTSSLDLSVLRRINEAVKLDIELYRAALSLFERQLDSLRLRDLRRT</sequence>
<evidence type="ECO:0000256" key="1">
    <source>
        <dbReference type="SAM" id="MobiDB-lite"/>
    </source>
</evidence>
<feature type="chain" id="PRO_5003264450" description="Nucleotide-diphospho-sugar transferase domain-containing protein" evidence="2">
    <location>
        <begin position="31"/>
        <end position="604"/>
    </location>
</feature>
<dbReference type="SUPFAM" id="SSF53448">
    <property type="entry name" value="Nucleotide-diphospho-sugar transferases"/>
    <property type="match status" value="1"/>
</dbReference>
<feature type="signal peptide" evidence="2">
    <location>
        <begin position="1"/>
        <end position="30"/>
    </location>
</feature>
<dbReference type="RefSeq" id="XP_009036414.1">
    <property type="nucleotide sequence ID" value="XM_009038166.1"/>
</dbReference>
<evidence type="ECO:0000256" key="2">
    <source>
        <dbReference type="SAM" id="SignalP"/>
    </source>
</evidence>
<evidence type="ECO:0000313" key="3">
    <source>
        <dbReference type="EMBL" id="EGB09318.1"/>
    </source>
</evidence>
<dbReference type="Gene3D" id="3.40.50.300">
    <property type="entry name" value="P-loop containing nucleotide triphosphate hydrolases"/>
    <property type="match status" value="1"/>
</dbReference>
<dbReference type="KEGG" id="aaf:AURANDRAFT_71427"/>
<dbReference type="EMBL" id="GL833126">
    <property type="protein sequence ID" value="EGB09318.1"/>
    <property type="molecule type" value="Genomic_DNA"/>
</dbReference>
<gene>
    <name evidence="3" type="ORF">AURANDRAFT_71427</name>
</gene>
<keyword evidence="2" id="KW-0732">Signal</keyword>
<keyword evidence="4" id="KW-1185">Reference proteome</keyword>
<reference evidence="3 4" key="1">
    <citation type="journal article" date="2011" name="Proc. Natl. Acad. Sci. U.S.A.">
        <title>Niche of harmful alga Aureococcus anophagefferens revealed through ecogenomics.</title>
        <authorList>
            <person name="Gobler C.J."/>
            <person name="Berry D.L."/>
            <person name="Dyhrman S.T."/>
            <person name="Wilhelm S.W."/>
            <person name="Salamov A."/>
            <person name="Lobanov A.V."/>
            <person name="Zhang Y."/>
            <person name="Collier J.L."/>
            <person name="Wurch L.L."/>
            <person name="Kustka A.B."/>
            <person name="Dill B.D."/>
            <person name="Shah M."/>
            <person name="VerBerkmoes N.C."/>
            <person name="Kuo A."/>
            <person name="Terry A."/>
            <person name="Pangilinan J."/>
            <person name="Lindquist E.A."/>
            <person name="Lucas S."/>
            <person name="Paulsen I.T."/>
            <person name="Hattenrath-Lehmann T.K."/>
            <person name="Talmage S.C."/>
            <person name="Walker E.A."/>
            <person name="Koch F."/>
            <person name="Burson A.M."/>
            <person name="Marcoval M.A."/>
            <person name="Tang Y.Z."/>
            <person name="Lecleir G.R."/>
            <person name="Coyne K.J."/>
            <person name="Berg G.M."/>
            <person name="Bertrand E.M."/>
            <person name="Saito M.A."/>
            <person name="Gladyshev V.N."/>
            <person name="Grigoriev I.V."/>
        </authorList>
    </citation>
    <scope>NUCLEOTIDE SEQUENCE [LARGE SCALE GENOMIC DNA]</scope>
    <source>
        <strain evidence="4">CCMP 1984</strain>
    </source>
</reference>
<dbReference type="AlphaFoldDB" id="F0Y710"/>
<protein>
    <recommendedName>
        <fullName evidence="5">Nucleotide-diphospho-sugar transferase domain-containing protein</fullName>
    </recommendedName>
</protein>
<dbReference type="OrthoDB" id="202354at2759"/>
<dbReference type="InterPro" id="IPR029044">
    <property type="entry name" value="Nucleotide-diphossugar_trans"/>
</dbReference>
<proteinExistence type="predicted"/>
<dbReference type="GeneID" id="20228217"/>
<feature type="region of interest" description="Disordered" evidence="1">
    <location>
        <begin position="34"/>
        <end position="70"/>
    </location>
</feature>
<name>F0Y710_AURAN</name>
<dbReference type="Proteomes" id="UP000002729">
    <property type="component" value="Unassembled WGS sequence"/>
</dbReference>
<evidence type="ECO:0000313" key="4">
    <source>
        <dbReference type="Proteomes" id="UP000002729"/>
    </source>
</evidence>